<dbReference type="EnsemblFungi" id="EJT69508">
    <property type="protein sequence ID" value="EJT69508"/>
    <property type="gene ID" value="GGTG_13127"/>
</dbReference>
<dbReference type="GeneID" id="20353585"/>
<organism evidence="2">
    <name type="scientific">Gaeumannomyces tritici (strain R3-111a-1)</name>
    <name type="common">Wheat and barley take-all root rot fungus</name>
    <name type="synonym">Gaeumannomyces graminis var. tritici</name>
    <dbReference type="NCBI Taxonomy" id="644352"/>
    <lineage>
        <taxon>Eukaryota</taxon>
        <taxon>Fungi</taxon>
        <taxon>Dikarya</taxon>
        <taxon>Ascomycota</taxon>
        <taxon>Pezizomycotina</taxon>
        <taxon>Sordariomycetes</taxon>
        <taxon>Sordariomycetidae</taxon>
        <taxon>Magnaporthales</taxon>
        <taxon>Magnaporthaceae</taxon>
        <taxon>Gaeumannomyces</taxon>
    </lineage>
</organism>
<dbReference type="EMBL" id="GL385404">
    <property type="protein sequence ID" value="EJT69508.1"/>
    <property type="molecule type" value="Genomic_DNA"/>
</dbReference>
<accession>J3PHZ6</accession>
<reference evidence="2" key="3">
    <citation type="submission" date="2010-09" db="EMBL/GenBank/DDBJ databases">
        <title>Annotation of Gaeumannomyces graminis var. tritici R3-111a-1.</title>
        <authorList>
            <consortium name="The Broad Institute Genome Sequencing Platform"/>
            <person name="Ma L.-J."/>
            <person name="Dead R."/>
            <person name="Young S.K."/>
            <person name="Zeng Q."/>
            <person name="Gargeya S."/>
            <person name="Fitzgerald M."/>
            <person name="Haas B."/>
            <person name="Abouelleil A."/>
            <person name="Alvarado L."/>
            <person name="Arachchi H.M."/>
            <person name="Berlin A."/>
            <person name="Brown A."/>
            <person name="Chapman S.B."/>
            <person name="Chen Z."/>
            <person name="Dunbar C."/>
            <person name="Freedman E."/>
            <person name="Gearin G."/>
            <person name="Gellesch M."/>
            <person name="Goldberg J."/>
            <person name="Griggs A."/>
            <person name="Gujja S."/>
            <person name="Heiman D."/>
            <person name="Howarth C."/>
            <person name="Larson L."/>
            <person name="Lui A."/>
            <person name="MacDonald P.J.P."/>
            <person name="Mehta T."/>
            <person name="Montmayeur A."/>
            <person name="Murphy C."/>
            <person name="Neiman D."/>
            <person name="Pearson M."/>
            <person name="Priest M."/>
            <person name="Roberts A."/>
            <person name="Saif S."/>
            <person name="Shea T."/>
            <person name="Shenoy N."/>
            <person name="Sisk P."/>
            <person name="Stolte C."/>
            <person name="Sykes S."/>
            <person name="Yandava C."/>
            <person name="Wortman J."/>
            <person name="Nusbaum C."/>
            <person name="Birren B."/>
        </authorList>
    </citation>
    <scope>NUCLEOTIDE SEQUENCE</scope>
    <source>
        <strain evidence="2">R3-111a-1</strain>
    </source>
</reference>
<sequence length="89" mass="9867">MVTPALVVWIKLELVLQHRRQKTNRALAPRAQPSGDGSNGDELRERTRTRVKHASPSLGWCGTTATALIPQPLVGPTKLPARRDEPWPL</sequence>
<dbReference type="VEuPathDB" id="FungiDB:GGTG_13127"/>
<dbReference type="RefSeq" id="XP_009229293.1">
    <property type="nucleotide sequence ID" value="XM_009231029.1"/>
</dbReference>
<protein>
    <submittedName>
        <fullName evidence="2 3">Uncharacterized protein</fullName>
    </submittedName>
</protein>
<reference evidence="3" key="4">
    <citation type="journal article" date="2015" name="G3 (Bethesda)">
        <title>Genome sequences of three phytopathogenic species of the Magnaporthaceae family of fungi.</title>
        <authorList>
            <person name="Okagaki L.H."/>
            <person name="Nunes C.C."/>
            <person name="Sailsbery J."/>
            <person name="Clay B."/>
            <person name="Brown D."/>
            <person name="John T."/>
            <person name="Oh Y."/>
            <person name="Young N."/>
            <person name="Fitzgerald M."/>
            <person name="Haas B.J."/>
            <person name="Zeng Q."/>
            <person name="Young S."/>
            <person name="Adiconis X."/>
            <person name="Fan L."/>
            <person name="Levin J.Z."/>
            <person name="Mitchell T.K."/>
            <person name="Okubara P.A."/>
            <person name="Farman M.L."/>
            <person name="Kohn L.M."/>
            <person name="Birren B."/>
            <person name="Ma L.-J."/>
            <person name="Dean R.A."/>
        </authorList>
    </citation>
    <scope>NUCLEOTIDE SEQUENCE</scope>
    <source>
        <strain evidence="3">R3-111a-1</strain>
    </source>
</reference>
<feature type="region of interest" description="Disordered" evidence="1">
    <location>
        <begin position="22"/>
        <end position="58"/>
    </location>
</feature>
<reference evidence="2" key="2">
    <citation type="submission" date="2010-07" db="EMBL/GenBank/DDBJ databases">
        <authorList>
            <consortium name="The Broad Institute Genome Sequencing Platform"/>
            <consortium name="Broad Institute Genome Sequencing Center for Infectious Disease"/>
            <person name="Ma L.-J."/>
            <person name="Dead R."/>
            <person name="Young S."/>
            <person name="Zeng Q."/>
            <person name="Koehrsen M."/>
            <person name="Alvarado L."/>
            <person name="Berlin A."/>
            <person name="Chapman S.B."/>
            <person name="Chen Z."/>
            <person name="Freedman E."/>
            <person name="Gellesch M."/>
            <person name="Goldberg J."/>
            <person name="Griggs A."/>
            <person name="Gujja S."/>
            <person name="Heilman E.R."/>
            <person name="Heiman D."/>
            <person name="Hepburn T."/>
            <person name="Howarth C."/>
            <person name="Jen D."/>
            <person name="Larson L."/>
            <person name="Mehta T."/>
            <person name="Neiman D."/>
            <person name="Pearson M."/>
            <person name="Roberts A."/>
            <person name="Saif S."/>
            <person name="Shea T."/>
            <person name="Shenoy N."/>
            <person name="Sisk P."/>
            <person name="Stolte C."/>
            <person name="Sykes S."/>
            <person name="Walk T."/>
            <person name="White J."/>
            <person name="Yandava C."/>
            <person name="Haas B."/>
            <person name="Nusbaum C."/>
            <person name="Birren B."/>
        </authorList>
    </citation>
    <scope>NUCLEOTIDE SEQUENCE</scope>
    <source>
        <strain evidence="2">R3-111a-1</strain>
    </source>
</reference>
<evidence type="ECO:0000313" key="2">
    <source>
        <dbReference type="EMBL" id="EJT69508.1"/>
    </source>
</evidence>
<gene>
    <name evidence="3" type="primary">20353585</name>
    <name evidence="2" type="ORF">GGTG_13127</name>
</gene>
<keyword evidence="4" id="KW-1185">Reference proteome</keyword>
<reference evidence="4" key="1">
    <citation type="submission" date="2010-07" db="EMBL/GenBank/DDBJ databases">
        <title>The genome sequence of Gaeumannomyces graminis var. tritici strain R3-111a-1.</title>
        <authorList>
            <consortium name="The Broad Institute Genome Sequencing Platform"/>
            <person name="Ma L.-J."/>
            <person name="Dead R."/>
            <person name="Young S."/>
            <person name="Zeng Q."/>
            <person name="Koehrsen M."/>
            <person name="Alvarado L."/>
            <person name="Berlin A."/>
            <person name="Chapman S.B."/>
            <person name="Chen Z."/>
            <person name="Freedman E."/>
            <person name="Gellesch M."/>
            <person name="Goldberg J."/>
            <person name="Griggs A."/>
            <person name="Gujja S."/>
            <person name="Heilman E.R."/>
            <person name="Heiman D."/>
            <person name="Hepburn T."/>
            <person name="Howarth C."/>
            <person name="Jen D."/>
            <person name="Larson L."/>
            <person name="Mehta T."/>
            <person name="Neiman D."/>
            <person name="Pearson M."/>
            <person name="Roberts A."/>
            <person name="Saif S."/>
            <person name="Shea T."/>
            <person name="Shenoy N."/>
            <person name="Sisk P."/>
            <person name="Stolte C."/>
            <person name="Sykes S."/>
            <person name="Walk T."/>
            <person name="White J."/>
            <person name="Yandava C."/>
            <person name="Haas B."/>
            <person name="Nusbaum C."/>
            <person name="Birren B."/>
        </authorList>
    </citation>
    <scope>NUCLEOTIDE SEQUENCE [LARGE SCALE GENOMIC DNA]</scope>
    <source>
        <strain evidence="4">R3-111a-1</strain>
    </source>
</reference>
<evidence type="ECO:0000313" key="4">
    <source>
        <dbReference type="Proteomes" id="UP000006039"/>
    </source>
</evidence>
<evidence type="ECO:0000313" key="3">
    <source>
        <dbReference type="EnsemblFungi" id="EJT69508"/>
    </source>
</evidence>
<evidence type="ECO:0000256" key="1">
    <source>
        <dbReference type="SAM" id="MobiDB-lite"/>
    </source>
</evidence>
<proteinExistence type="predicted"/>
<reference evidence="3" key="5">
    <citation type="submission" date="2018-04" db="UniProtKB">
        <authorList>
            <consortium name="EnsemblFungi"/>
        </authorList>
    </citation>
    <scope>IDENTIFICATION</scope>
    <source>
        <strain evidence="3">R3-111a-1</strain>
    </source>
</reference>
<dbReference type="Proteomes" id="UP000006039">
    <property type="component" value="Unassembled WGS sequence"/>
</dbReference>
<name>J3PHZ6_GAET3</name>
<dbReference type="AlphaFoldDB" id="J3PHZ6"/>
<dbReference type="HOGENOM" id="CLU_2454849_0_0_1"/>